<dbReference type="EMBL" id="JBHSMJ010000037">
    <property type="protein sequence ID" value="MFC5451552.1"/>
    <property type="molecule type" value="Genomic_DNA"/>
</dbReference>
<proteinExistence type="predicted"/>
<dbReference type="RefSeq" id="WP_270881448.1">
    <property type="nucleotide sequence ID" value="NZ_JAQFVF010000050.1"/>
</dbReference>
<accession>A0ABW0KG48</accession>
<gene>
    <name evidence="1" type="ORF">ACFPOG_25445</name>
</gene>
<sequence length="72" mass="7892">MDAAARGCRMDVVRYKIHQGLPDVRRMLQLLTCDAIVLVHAPHDATNQLLAQLVVEVFTGLLSLQPGASIQL</sequence>
<evidence type="ECO:0000313" key="2">
    <source>
        <dbReference type="Proteomes" id="UP001596044"/>
    </source>
</evidence>
<organism evidence="1 2">
    <name type="scientific">Paenibacillus aestuarii</name>
    <dbReference type="NCBI Taxonomy" id="516965"/>
    <lineage>
        <taxon>Bacteria</taxon>
        <taxon>Bacillati</taxon>
        <taxon>Bacillota</taxon>
        <taxon>Bacilli</taxon>
        <taxon>Bacillales</taxon>
        <taxon>Paenibacillaceae</taxon>
        <taxon>Paenibacillus</taxon>
    </lineage>
</organism>
<keyword evidence="2" id="KW-1185">Reference proteome</keyword>
<reference evidence="2" key="1">
    <citation type="journal article" date="2019" name="Int. J. Syst. Evol. Microbiol.">
        <title>The Global Catalogue of Microorganisms (GCM) 10K type strain sequencing project: providing services to taxonomists for standard genome sequencing and annotation.</title>
        <authorList>
            <consortium name="The Broad Institute Genomics Platform"/>
            <consortium name="The Broad Institute Genome Sequencing Center for Infectious Disease"/>
            <person name="Wu L."/>
            <person name="Ma J."/>
        </authorList>
    </citation>
    <scope>NUCLEOTIDE SEQUENCE [LARGE SCALE GENOMIC DNA]</scope>
    <source>
        <strain evidence="2">KACC 11904</strain>
    </source>
</reference>
<evidence type="ECO:0000313" key="1">
    <source>
        <dbReference type="EMBL" id="MFC5451552.1"/>
    </source>
</evidence>
<protein>
    <submittedName>
        <fullName evidence="1">Uncharacterized protein</fullName>
    </submittedName>
</protein>
<comment type="caution">
    <text evidence="1">The sequence shown here is derived from an EMBL/GenBank/DDBJ whole genome shotgun (WGS) entry which is preliminary data.</text>
</comment>
<name>A0ABW0KG48_9BACL</name>
<dbReference type="Proteomes" id="UP001596044">
    <property type="component" value="Unassembled WGS sequence"/>
</dbReference>